<protein>
    <recommendedName>
        <fullName evidence="4">Glycosyltransferase 2-like domain-containing protein</fullName>
    </recommendedName>
</protein>
<proteinExistence type="predicted"/>
<evidence type="ECO:0000256" key="1">
    <source>
        <dbReference type="SAM" id="SignalP"/>
    </source>
</evidence>
<dbReference type="InterPro" id="IPR029044">
    <property type="entry name" value="Nucleotide-diphossugar_trans"/>
</dbReference>
<dbReference type="KEGG" id="sre:PTSG_12427"/>
<organism evidence="3">
    <name type="scientific">Salpingoeca rosetta (strain ATCC 50818 / BSB-021)</name>
    <dbReference type="NCBI Taxonomy" id="946362"/>
    <lineage>
        <taxon>Eukaryota</taxon>
        <taxon>Choanoflagellata</taxon>
        <taxon>Craspedida</taxon>
        <taxon>Salpingoecidae</taxon>
        <taxon>Salpingoeca</taxon>
    </lineage>
</organism>
<feature type="signal peptide" evidence="1">
    <location>
        <begin position="1"/>
        <end position="25"/>
    </location>
</feature>
<keyword evidence="1" id="KW-0732">Signal</keyword>
<reference evidence="2" key="1">
    <citation type="submission" date="2009-08" db="EMBL/GenBank/DDBJ databases">
        <title>Annotation of Salpingoeca rosetta.</title>
        <authorList>
            <consortium name="The Broad Institute Genome Sequencing Platform"/>
            <person name="Russ C."/>
            <person name="Cuomo C."/>
            <person name="Burger G."/>
            <person name="Gray M.W."/>
            <person name="Holland P.W.H."/>
            <person name="King N."/>
            <person name="Lang F.B.F."/>
            <person name="Roger A.J."/>
            <person name="Ruiz-Trillo I."/>
            <person name="Young S.K."/>
            <person name="Zeng Q."/>
            <person name="Gargeya S."/>
            <person name="Alvarado L."/>
            <person name="Berlin A."/>
            <person name="Chapman S.B."/>
            <person name="Chen Z."/>
            <person name="Freedman E."/>
            <person name="Gellesch M."/>
            <person name="Goldberg J."/>
            <person name="Griggs A."/>
            <person name="Gujja S."/>
            <person name="Heilman E."/>
            <person name="Heiman D."/>
            <person name="Howarth C."/>
            <person name="Mehta T."/>
            <person name="Neiman D."/>
            <person name="Pearson M."/>
            <person name="Roberts A."/>
            <person name="Saif S."/>
            <person name="Shea T."/>
            <person name="Shenoy N."/>
            <person name="Sisk P."/>
            <person name="Stolte C."/>
            <person name="Sykes S."/>
            <person name="White J."/>
            <person name="Yandava C."/>
            <person name="Haas B."/>
            <person name="Nusbaum C."/>
            <person name="Birren B."/>
        </authorList>
    </citation>
    <scope>NUCLEOTIDE SEQUENCE [LARGE SCALE GENOMIC DNA]</scope>
    <source>
        <strain evidence="2">ATCC 50818</strain>
    </source>
</reference>
<evidence type="ECO:0008006" key="4">
    <source>
        <dbReference type="Google" id="ProtNLM"/>
    </source>
</evidence>
<dbReference type="GeneID" id="16073774"/>
<dbReference type="EMBL" id="GL832968">
    <property type="protein sequence ID" value="EGD74299.1"/>
    <property type="molecule type" value="Genomic_DNA"/>
</dbReference>
<keyword evidence="3" id="KW-1185">Reference proteome</keyword>
<sequence length="326" mass="36763">MMDLHCGAVFMLLVVLSLLVESGRSVLATSEQAHVSRECARATAPHAVEHGGSETIFGIMITGKDVHREALAQLAADAFHNQTYPSKVLIIVNTGNFTLNPHPCQHEIRASADLKLGTLRNMGISAVPTNATWVQWDDDDWRPKHALQSQYHCMTQAHALGCVLERQWQVALHQNSTFLKRMRPGIMGTLMLRATPATKELRYPQLARQEDSLFLRDVREVGTVHICDNHPDWYFRLLHGHNTWGAAHFHLDLVDDNTWCGTEPLPPSAVHQPLPPRQARLRVIQQHRQRRAVESFCDANTTAHTRHVFQLYQHQTLPTSANHAAL</sequence>
<dbReference type="Proteomes" id="UP000007799">
    <property type="component" value="Unassembled WGS sequence"/>
</dbReference>
<evidence type="ECO:0000313" key="3">
    <source>
        <dbReference type="Proteomes" id="UP000007799"/>
    </source>
</evidence>
<dbReference type="AlphaFoldDB" id="F2UCJ2"/>
<accession>F2UCJ2</accession>
<gene>
    <name evidence="2" type="ORF">PTSG_12427</name>
</gene>
<dbReference type="SUPFAM" id="SSF53448">
    <property type="entry name" value="Nucleotide-diphospho-sugar transferases"/>
    <property type="match status" value="1"/>
</dbReference>
<evidence type="ECO:0000313" key="2">
    <source>
        <dbReference type="EMBL" id="EGD74299.1"/>
    </source>
</evidence>
<dbReference type="InParanoid" id="F2UCJ2"/>
<dbReference type="RefSeq" id="XP_004993199.1">
    <property type="nucleotide sequence ID" value="XM_004993142.1"/>
</dbReference>
<feature type="chain" id="PRO_5003290921" description="Glycosyltransferase 2-like domain-containing protein" evidence="1">
    <location>
        <begin position="26"/>
        <end position="326"/>
    </location>
</feature>
<name>F2UCJ2_SALR5</name>